<keyword evidence="1" id="KW-0812">Transmembrane</keyword>
<dbReference type="Pfam" id="PF03372">
    <property type="entry name" value="Exo_endo_phos"/>
    <property type="match status" value="1"/>
</dbReference>
<dbReference type="EMBL" id="JAATEN010000002">
    <property type="protein sequence ID" value="NJP99672.1"/>
    <property type="molecule type" value="Genomic_DNA"/>
</dbReference>
<keyword evidence="1" id="KW-0472">Membrane</keyword>
<feature type="transmembrane region" description="Helical" evidence="1">
    <location>
        <begin position="73"/>
        <end position="90"/>
    </location>
</feature>
<keyword evidence="4" id="KW-1185">Reference proteome</keyword>
<dbReference type="RefSeq" id="WP_168100265.1">
    <property type="nucleotide sequence ID" value="NZ_JAATEN010000002.1"/>
</dbReference>
<feature type="domain" description="Endonuclease/exonuclease/phosphatase" evidence="2">
    <location>
        <begin position="130"/>
        <end position="332"/>
    </location>
</feature>
<evidence type="ECO:0000256" key="1">
    <source>
        <dbReference type="SAM" id="Phobius"/>
    </source>
</evidence>
<evidence type="ECO:0000313" key="4">
    <source>
        <dbReference type="Proteomes" id="UP000695264"/>
    </source>
</evidence>
<feature type="transmembrane region" description="Helical" evidence="1">
    <location>
        <begin position="39"/>
        <end position="57"/>
    </location>
</feature>
<organism evidence="3 4">
    <name type="scientific">Streptomyces zingiberis</name>
    <dbReference type="NCBI Taxonomy" id="2053010"/>
    <lineage>
        <taxon>Bacteria</taxon>
        <taxon>Bacillati</taxon>
        <taxon>Actinomycetota</taxon>
        <taxon>Actinomycetes</taxon>
        <taxon>Kitasatosporales</taxon>
        <taxon>Streptomycetaceae</taxon>
        <taxon>Streptomyces</taxon>
    </lineage>
</organism>
<proteinExistence type="predicted"/>
<dbReference type="SUPFAM" id="SSF56219">
    <property type="entry name" value="DNase I-like"/>
    <property type="match status" value="1"/>
</dbReference>
<name>A0ABX1BTX3_9ACTN</name>
<feature type="transmembrane region" description="Helical" evidence="1">
    <location>
        <begin position="97"/>
        <end position="115"/>
    </location>
</feature>
<accession>A0ABX1BTX3</accession>
<evidence type="ECO:0000259" key="2">
    <source>
        <dbReference type="Pfam" id="PF03372"/>
    </source>
</evidence>
<keyword evidence="1" id="KW-1133">Transmembrane helix</keyword>
<dbReference type="InterPro" id="IPR036691">
    <property type="entry name" value="Endo/exonu/phosph_ase_sf"/>
</dbReference>
<dbReference type="Gene3D" id="3.60.10.10">
    <property type="entry name" value="Endonuclease/exonuclease/phosphatase"/>
    <property type="match status" value="1"/>
</dbReference>
<evidence type="ECO:0000313" key="3">
    <source>
        <dbReference type="EMBL" id="NJP99672.1"/>
    </source>
</evidence>
<comment type="caution">
    <text evidence="3">The sequence shown here is derived from an EMBL/GenBank/DDBJ whole genome shotgun (WGS) entry which is preliminary data.</text>
</comment>
<protein>
    <recommendedName>
        <fullName evidence="2">Endonuclease/exonuclease/phosphatase domain-containing protein</fullName>
    </recommendedName>
</protein>
<gene>
    <name evidence="3" type="ORF">HCK00_03715</name>
</gene>
<dbReference type="Proteomes" id="UP000695264">
    <property type="component" value="Unassembled WGS sequence"/>
</dbReference>
<reference evidence="3 4" key="1">
    <citation type="submission" date="2020-03" db="EMBL/GenBank/DDBJ databases">
        <title>WGS of actinomycetes isolated from Thailand.</title>
        <authorList>
            <person name="Thawai C."/>
        </authorList>
    </citation>
    <scope>NUCLEOTIDE SEQUENCE [LARGE SCALE GENOMIC DNA]</scope>
    <source>
        <strain evidence="3 4">PLAI 1-29</strain>
    </source>
</reference>
<sequence length="341" mass="35908">MAQVYMTDAERGGADPGGPRSRFRRLLAARFGPGTWRRGVLLALCSVAVALLLVLHSEVPNRVGSLGSLLETFLPWLGLALPVLLILGLIRRSATALVALVLPVAVWLNLFGGLITDKAAPAGGGGLTLVSHNVNADNPDPAGTARDVAASGADVVALQELRQAHVPVYEKELASAYPHHVVRGTVGIWSRHPLTGVRDVDLGLGWTRAVRATVTAPDGPLAVYAAHLPSVRVKLNAGFTAGQRDDSAEALGLAIREEPQERAVLLGDLNGTMNDRALSPVTSQLRSTQGAAGDGFGFSWPASFPLARIDQILVRGVDPVTSWSLPRTGSDHLPVAATVRY</sequence>
<dbReference type="InterPro" id="IPR005135">
    <property type="entry name" value="Endo/exonuclease/phosphatase"/>
</dbReference>